<evidence type="ECO:0000313" key="8">
    <source>
        <dbReference type="EMBL" id="CAG8738829.1"/>
    </source>
</evidence>
<keyword evidence="9" id="KW-1185">Reference proteome</keyword>
<dbReference type="InterPro" id="IPR051374">
    <property type="entry name" value="Ataxin-10/CTR86_families"/>
</dbReference>
<evidence type="ECO:0000256" key="1">
    <source>
        <dbReference type="ARBA" id="ARBA00008384"/>
    </source>
</evidence>
<comment type="caution">
    <text evidence="8">The sequence shown here is derived from an EMBL/GenBank/DDBJ whole genome shotgun (WGS) entry which is preliminary data.</text>
</comment>
<dbReference type="EMBL" id="CAJVPV010029544">
    <property type="protein sequence ID" value="CAG8738829.1"/>
    <property type="molecule type" value="Genomic_DNA"/>
</dbReference>
<protein>
    <recommendedName>
        <fullName evidence="5">Ataxin-10 homolog</fullName>
    </recommendedName>
    <alternativeName>
        <fullName evidence="6">Copper transport protein 86</fullName>
    </alternativeName>
</protein>
<dbReference type="PANTHER" id="PTHR13255">
    <property type="entry name" value="ATAXIN-10"/>
    <property type="match status" value="1"/>
</dbReference>
<comment type="similarity">
    <text evidence="1">Belongs to the ataxin-10 family.</text>
</comment>
<comment type="function">
    <text evidence="4">May play a role in the regulation of cytokinesis.</text>
</comment>
<dbReference type="Gene3D" id="1.25.10.10">
    <property type="entry name" value="Leucine-rich Repeat Variant"/>
    <property type="match status" value="1"/>
</dbReference>
<dbReference type="AlphaFoldDB" id="A0A9N9NJR2"/>
<dbReference type="OrthoDB" id="379794at2759"/>
<dbReference type="GO" id="GO:0051301">
    <property type="term" value="P:cell division"/>
    <property type="evidence" value="ECO:0007669"/>
    <property type="project" value="UniProtKB-KW"/>
</dbReference>
<dbReference type="GO" id="GO:0005829">
    <property type="term" value="C:cytosol"/>
    <property type="evidence" value="ECO:0007669"/>
    <property type="project" value="TreeGrafter"/>
</dbReference>
<proteinExistence type="inferred from homology"/>
<feature type="non-terminal residue" evidence="8">
    <location>
        <position position="1"/>
    </location>
</feature>
<evidence type="ECO:0000256" key="2">
    <source>
        <dbReference type="ARBA" id="ARBA00022618"/>
    </source>
</evidence>
<dbReference type="InterPro" id="IPR019156">
    <property type="entry name" value="Ataxin-10_domain"/>
</dbReference>
<keyword evidence="3" id="KW-0131">Cell cycle</keyword>
<dbReference type="Pfam" id="PF09759">
    <property type="entry name" value="Atx10homo_assoc"/>
    <property type="match status" value="1"/>
</dbReference>
<reference evidence="8" key="1">
    <citation type="submission" date="2021-06" db="EMBL/GenBank/DDBJ databases">
        <authorList>
            <person name="Kallberg Y."/>
            <person name="Tangrot J."/>
            <person name="Rosling A."/>
        </authorList>
    </citation>
    <scope>NUCLEOTIDE SEQUENCE</scope>
    <source>
        <strain evidence="8">CL551</strain>
    </source>
</reference>
<evidence type="ECO:0000259" key="7">
    <source>
        <dbReference type="Pfam" id="PF09759"/>
    </source>
</evidence>
<accession>A0A9N9NJR2</accession>
<dbReference type="Proteomes" id="UP000789342">
    <property type="component" value="Unassembled WGS sequence"/>
</dbReference>
<name>A0A9N9NJR2_9GLOM</name>
<evidence type="ECO:0000256" key="4">
    <source>
        <dbReference type="ARBA" id="ARBA00044746"/>
    </source>
</evidence>
<feature type="domain" description="Ataxin-10" evidence="7">
    <location>
        <begin position="84"/>
        <end position="182"/>
    </location>
</feature>
<dbReference type="InterPro" id="IPR016024">
    <property type="entry name" value="ARM-type_fold"/>
</dbReference>
<dbReference type="SUPFAM" id="SSF48371">
    <property type="entry name" value="ARM repeat"/>
    <property type="match status" value="1"/>
</dbReference>
<evidence type="ECO:0000313" key="9">
    <source>
        <dbReference type="Proteomes" id="UP000789342"/>
    </source>
</evidence>
<evidence type="ECO:0000256" key="6">
    <source>
        <dbReference type="ARBA" id="ARBA00044805"/>
    </source>
</evidence>
<sequence>DKPQEIEDTRSTFTGLVLLLQCLGKLSQDEDSKIRECLFNEEVVATCIALLLQADKTLPRVTKAISTSVLASKSQNGVAGFSYIKRDIVKVIGNMSFENKTVQDEVRKLGGIPLILNQCNIDDNNPFIREQAIFALRNLLIDNPDNQKLINELKPIETVQNDILREIHVKTELGKDGKINLKGRGQK</sequence>
<keyword evidence="2" id="KW-0132">Cell division</keyword>
<gene>
    <name evidence="8" type="ORF">AMORRO_LOCUS14565</name>
</gene>
<dbReference type="PANTHER" id="PTHR13255:SF0">
    <property type="entry name" value="ATAXIN-10"/>
    <property type="match status" value="1"/>
</dbReference>
<evidence type="ECO:0000256" key="5">
    <source>
        <dbReference type="ARBA" id="ARBA00044801"/>
    </source>
</evidence>
<organism evidence="8 9">
    <name type="scientific">Acaulospora morrowiae</name>
    <dbReference type="NCBI Taxonomy" id="94023"/>
    <lineage>
        <taxon>Eukaryota</taxon>
        <taxon>Fungi</taxon>
        <taxon>Fungi incertae sedis</taxon>
        <taxon>Mucoromycota</taxon>
        <taxon>Glomeromycotina</taxon>
        <taxon>Glomeromycetes</taxon>
        <taxon>Diversisporales</taxon>
        <taxon>Acaulosporaceae</taxon>
        <taxon>Acaulospora</taxon>
    </lineage>
</organism>
<evidence type="ECO:0000256" key="3">
    <source>
        <dbReference type="ARBA" id="ARBA00023306"/>
    </source>
</evidence>
<dbReference type="InterPro" id="IPR011989">
    <property type="entry name" value="ARM-like"/>
</dbReference>